<keyword evidence="1" id="KW-0732">Signal</keyword>
<name>A0A2A6FNS5_9MICO</name>
<protein>
    <recommendedName>
        <fullName evidence="2">Peptidoglycan binding-like domain-containing protein</fullName>
    </recommendedName>
</protein>
<organism evidence="3 4">
    <name type="scientific">Candidatus Lumbricidiphila eiseniae</name>
    <dbReference type="NCBI Taxonomy" id="1969409"/>
    <lineage>
        <taxon>Bacteria</taxon>
        <taxon>Bacillati</taxon>
        <taxon>Actinomycetota</taxon>
        <taxon>Actinomycetes</taxon>
        <taxon>Micrococcales</taxon>
        <taxon>Microbacteriaceae</taxon>
        <taxon>Candidatus Lumbricidiphila</taxon>
    </lineage>
</organism>
<comment type="caution">
    <text evidence="3">The sequence shown here is derived from an EMBL/GenBank/DDBJ whole genome shotgun (WGS) entry which is preliminary data.</text>
</comment>
<evidence type="ECO:0000313" key="3">
    <source>
        <dbReference type="EMBL" id="PDQ34246.1"/>
    </source>
</evidence>
<feature type="chain" id="PRO_5039038388" description="Peptidoglycan binding-like domain-containing protein" evidence="1">
    <location>
        <begin position="24"/>
        <end position="346"/>
    </location>
</feature>
<dbReference type="InterPro" id="IPR036366">
    <property type="entry name" value="PGBDSf"/>
</dbReference>
<dbReference type="InterPro" id="IPR002477">
    <property type="entry name" value="Peptidoglycan-bd-like"/>
</dbReference>
<dbReference type="Gene3D" id="1.10.101.10">
    <property type="entry name" value="PGBD-like superfamily/PGBD"/>
    <property type="match status" value="1"/>
</dbReference>
<accession>A0A2A6FNS5</accession>
<dbReference type="SUPFAM" id="SSF47090">
    <property type="entry name" value="PGBD-like"/>
    <property type="match status" value="1"/>
</dbReference>
<evidence type="ECO:0000259" key="2">
    <source>
        <dbReference type="Pfam" id="PF01471"/>
    </source>
</evidence>
<gene>
    <name evidence="3" type="ORF">B5766_12455</name>
</gene>
<reference evidence="4" key="1">
    <citation type="submission" date="2017-03" db="EMBL/GenBank/DDBJ databases">
        <authorList>
            <person name="Lund M.B."/>
        </authorList>
    </citation>
    <scope>NUCLEOTIDE SEQUENCE [LARGE SCALE GENOMIC DNA]</scope>
</reference>
<dbReference type="Proteomes" id="UP000219994">
    <property type="component" value="Unassembled WGS sequence"/>
</dbReference>
<proteinExistence type="predicted"/>
<dbReference type="InterPro" id="IPR036365">
    <property type="entry name" value="PGBD-like_sf"/>
</dbReference>
<sequence length="346" mass="36003">MKRGVVGLAALSALLLVAAAATAGYFLRPMSPPERLESAPAVTRVPTVVQKFDDSRKVQVRLEKGADTRLLLNTSGVVTATNCTKGGTIVSGSLIARVNESPILALSTAVPLYRDLTWGTKGTDVNALQRELVRLGFTTPVDGTFGRTTAKALSALWKSRGIDHEYGGITLAELVWMPGVELTVSSCDAALGIPVSPGGSLATVPGVLQRVVLDSAPADLVAGSRTLTVLDITGPLSEHMDITDADTLAKIASNTLAQAALAITPGETLPARIALTSPLRTVKVPLGTLFHVNGNTGCVQSGSDVFPVTIVGSSLGATLLTFDRPEHVPTEVNLGSAITHTECRQQ</sequence>
<dbReference type="EMBL" id="NAEP01000059">
    <property type="protein sequence ID" value="PDQ34246.1"/>
    <property type="molecule type" value="Genomic_DNA"/>
</dbReference>
<evidence type="ECO:0000256" key="1">
    <source>
        <dbReference type="SAM" id="SignalP"/>
    </source>
</evidence>
<evidence type="ECO:0000313" key="4">
    <source>
        <dbReference type="Proteomes" id="UP000219994"/>
    </source>
</evidence>
<feature type="domain" description="Peptidoglycan binding-like" evidence="2">
    <location>
        <begin position="122"/>
        <end position="155"/>
    </location>
</feature>
<dbReference type="AlphaFoldDB" id="A0A2A6FNS5"/>
<dbReference type="Pfam" id="PF01471">
    <property type="entry name" value="PG_binding_1"/>
    <property type="match status" value="1"/>
</dbReference>
<feature type="signal peptide" evidence="1">
    <location>
        <begin position="1"/>
        <end position="23"/>
    </location>
</feature>